<dbReference type="OrthoDB" id="10336068at2759"/>
<feature type="compositionally biased region" description="Basic and acidic residues" evidence="1">
    <location>
        <begin position="34"/>
        <end position="43"/>
    </location>
</feature>
<proteinExistence type="predicted"/>
<gene>
    <name evidence="3" type="ORF">OAory_01020640</name>
</gene>
<protein>
    <submittedName>
        <fullName evidence="3">Uncharacterized protein</fullName>
    </submittedName>
</protein>
<feature type="compositionally biased region" description="Polar residues" evidence="1">
    <location>
        <begin position="44"/>
        <end position="56"/>
    </location>
</feature>
<dbReference type="EMBL" id="MKZY01000008">
    <property type="protein sequence ID" value="OOO06403.1"/>
    <property type="molecule type" value="Genomic_DNA"/>
</dbReference>
<organism evidence="3 4">
    <name type="scientific">Aspergillus oryzae</name>
    <name type="common">Yellow koji mold</name>
    <dbReference type="NCBI Taxonomy" id="5062"/>
    <lineage>
        <taxon>Eukaryota</taxon>
        <taxon>Fungi</taxon>
        <taxon>Dikarya</taxon>
        <taxon>Ascomycota</taxon>
        <taxon>Pezizomycotina</taxon>
        <taxon>Eurotiomycetes</taxon>
        <taxon>Eurotiomycetidae</taxon>
        <taxon>Eurotiales</taxon>
        <taxon>Aspergillaceae</taxon>
        <taxon>Aspergillus</taxon>
        <taxon>Aspergillus subgen. Circumdati</taxon>
    </lineage>
</organism>
<reference evidence="3 4" key="1">
    <citation type="submission" date="2016-10" db="EMBL/GenBank/DDBJ databases">
        <title>Genome sequencing of Aspergillus oryzae BCC7051.</title>
        <authorList>
            <person name="Thammarongtham C."/>
            <person name="Vorapreeda T."/>
            <person name="Nookaew I."/>
            <person name="Srisuk T."/>
            <person name="Land M."/>
            <person name="Jeennor S."/>
            <person name="Laoteng K."/>
        </authorList>
    </citation>
    <scope>NUCLEOTIDE SEQUENCE [LARGE SCALE GENOMIC DNA]</scope>
    <source>
        <strain evidence="3 4">BCC7051</strain>
    </source>
</reference>
<name>A0A1S9DBE6_ASPOZ</name>
<keyword evidence="2" id="KW-0732">Signal</keyword>
<sequence length="78" mass="8181">MEQSTTQPSVLGGLLLATSALAAPTLKIPANEVSVDKSNKHTENNLTLVDKTNNDGNARRQENDVYPSDANVSSGSIA</sequence>
<comment type="caution">
    <text evidence="3">The sequence shown here is derived from an EMBL/GenBank/DDBJ whole genome shotgun (WGS) entry which is preliminary data.</text>
</comment>
<feature type="region of interest" description="Disordered" evidence="1">
    <location>
        <begin position="34"/>
        <end position="78"/>
    </location>
</feature>
<evidence type="ECO:0000256" key="1">
    <source>
        <dbReference type="SAM" id="MobiDB-lite"/>
    </source>
</evidence>
<dbReference type="Proteomes" id="UP000190312">
    <property type="component" value="Unassembled WGS sequence"/>
</dbReference>
<evidence type="ECO:0000313" key="4">
    <source>
        <dbReference type="Proteomes" id="UP000190312"/>
    </source>
</evidence>
<evidence type="ECO:0000256" key="2">
    <source>
        <dbReference type="SAM" id="SignalP"/>
    </source>
</evidence>
<feature type="chain" id="PRO_5010541459" evidence="2">
    <location>
        <begin position="23"/>
        <end position="78"/>
    </location>
</feature>
<accession>A0A1S9DBE6</accession>
<dbReference type="AlphaFoldDB" id="A0A1S9DBE6"/>
<evidence type="ECO:0000313" key="3">
    <source>
        <dbReference type="EMBL" id="OOO06403.1"/>
    </source>
</evidence>
<feature type="signal peptide" evidence="2">
    <location>
        <begin position="1"/>
        <end position="22"/>
    </location>
</feature>